<gene>
    <name evidence="4" type="ordered locus">Acid_6274</name>
</gene>
<protein>
    <recommendedName>
        <fullName evidence="5">Macro domain-containing protein</fullName>
    </recommendedName>
</protein>
<proteinExistence type="inferred from homology"/>
<accession>Q01T20</accession>
<evidence type="ECO:0000256" key="1">
    <source>
        <dbReference type="ARBA" id="ARBA00007025"/>
    </source>
</evidence>
<comment type="similarity">
    <text evidence="1">Belongs to the SNF2/RAD54 helicase family.</text>
</comment>
<dbReference type="STRING" id="234267.Acid_6274"/>
<dbReference type="KEGG" id="sus:Acid_6274"/>
<reference evidence="4" key="1">
    <citation type="submission" date="2006-10" db="EMBL/GenBank/DDBJ databases">
        <title>Complete sequence of Solibacter usitatus Ellin6076.</title>
        <authorList>
            <consortium name="US DOE Joint Genome Institute"/>
            <person name="Copeland A."/>
            <person name="Lucas S."/>
            <person name="Lapidus A."/>
            <person name="Barry K."/>
            <person name="Detter J.C."/>
            <person name="Glavina del Rio T."/>
            <person name="Hammon N."/>
            <person name="Israni S."/>
            <person name="Dalin E."/>
            <person name="Tice H."/>
            <person name="Pitluck S."/>
            <person name="Thompson L.S."/>
            <person name="Brettin T."/>
            <person name="Bruce D."/>
            <person name="Han C."/>
            <person name="Tapia R."/>
            <person name="Gilna P."/>
            <person name="Schmutz J."/>
            <person name="Larimer F."/>
            <person name="Land M."/>
            <person name="Hauser L."/>
            <person name="Kyrpides N."/>
            <person name="Mikhailova N."/>
            <person name="Janssen P.H."/>
            <person name="Kuske C.R."/>
            <person name="Richardson P."/>
        </authorList>
    </citation>
    <scope>NUCLEOTIDE SEQUENCE</scope>
    <source>
        <strain evidence="4">Ellin6076</strain>
    </source>
</reference>
<dbReference type="GO" id="GO:0006338">
    <property type="term" value="P:chromatin remodeling"/>
    <property type="evidence" value="ECO:0007669"/>
    <property type="project" value="InterPro"/>
</dbReference>
<organism evidence="4">
    <name type="scientific">Solibacter usitatus (strain Ellin6076)</name>
    <dbReference type="NCBI Taxonomy" id="234267"/>
    <lineage>
        <taxon>Bacteria</taxon>
        <taxon>Pseudomonadati</taxon>
        <taxon>Acidobacteriota</taxon>
        <taxon>Terriglobia</taxon>
        <taxon>Bryobacterales</taxon>
        <taxon>Solibacteraceae</taxon>
        <taxon>Candidatus Solibacter</taxon>
    </lineage>
</organism>
<dbReference type="GO" id="GO:0005524">
    <property type="term" value="F:ATP binding"/>
    <property type="evidence" value="ECO:0007669"/>
    <property type="project" value="UniProtKB-KW"/>
</dbReference>
<evidence type="ECO:0000256" key="3">
    <source>
        <dbReference type="ARBA" id="ARBA00022840"/>
    </source>
</evidence>
<dbReference type="InParanoid" id="Q01T20"/>
<dbReference type="EMBL" id="CP000473">
    <property type="protein sequence ID" value="ABJ87200.1"/>
    <property type="molecule type" value="Genomic_DNA"/>
</dbReference>
<keyword evidence="2" id="KW-0547">Nucleotide-binding</keyword>
<dbReference type="PANTHER" id="PTHR47157">
    <property type="entry name" value="CHROMODOMAIN-HELICASE-DNA-BINDING PROTEIN 1-LIKE"/>
    <property type="match status" value="1"/>
</dbReference>
<evidence type="ECO:0008006" key="5">
    <source>
        <dbReference type="Google" id="ProtNLM"/>
    </source>
</evidence>
<dbReference type="eggNOG" id="COG2856">
    <property type="taxonomic scope" value="Bacteria"/>
</dbReference>
<keyword evidence="3" id="KW-0067">ATP-binding</keyword>
<name>Q01T20_SOLUE</name>
<dbReference type="PANTHER" id="PTHR47157:SF1">
    <property type="entry name" value="CHROMODOMAIN-HELICASE-DNA-BINDING PROTEIN 1-LIKE"/>
    <property type="match status" value="1"/>
</dbReference>
<dbReference type="GO" id="GO:0003678">
    <property type="term" value="F:DNA helicase activity"/>
    <property type="evidence" value="ECO:0007669"/>
    <property type="project" value="InterPro"/>
</dbReference>
<dbReference type="SUPFAM" id="SSF52949">
    <property type="entry name" value="Macro domain-like"/>
    <property type="match status" value="1"/>
</dbReference>
<dbReference type="GO" id="GO:0006281">
    <property type="term" value="P:DNA repair"/>
    <property type="evidence" value="ECO:0007669"/>
    <property type="project" value="InterPro"/>
</dbReference>
<dbReference type="InterPro" id="IPR031053">
    <property type="entry name" value="ALC1"/>
</dbReference>
<dbReference type="AlphaFoldDB" id="Q01T20"/>
<dbReference type="InterPro" id="IPR043472">
    <property type="entry name" value="Macro_dom-like"/>
</dbReference>
<evidence type="ECO:0000256" key="2">
    <source>
        <dbReference type="ARBA" id="ARBA00022741"/>
    </source>
</evidence>
<dbReference type="HOGENOM" id="CLU_054419_3_1_0"/>
<evidence type="ECO:0000313" key="4">
    <source>
        <dbReference type="EMBL" id="ABJ87200.1"/>
    </source>
</evidence>
<dbReference type="Gene3D" id="3.40.220.10">
    <property type="entry name" value="Leucine Aminopeptidase, subunit E, domain 1"/>
    <property type="match status" value="1"/>
</dbReference>
<sequence>MECVGIAPYPGSVYPRVAGLITGTLKAENGPTTTYLKGNALEPRGDKQKLIVHVVNDATPNWGGRGFAVGLKAKWPHAQREFRNWVAQNRGHLRLGQVHIARVSADVLIASMVCQKGYGPSPKPRIRYAALHDCLAEVAGAARRLGAAVHMPRIASGRAVGSWFIVEELISSAVTDRGVPVFVYDLPQTTPVQPAQMALESSLE</sequence>